<accession>A0A9W8LZA6</accession>
<feature type="region of interest" description="Disordered" evidence="1">
    <location>
        <begin position="671"/>
        <end position="748"/>
    </location>
</feature>
<evidence type="ECO:0000313" key="3">
    <source>
        <dbReference type="Proteomes" id="UP001139887"/>
    </source>
</evidence>
<dbReference type="Proteomes" id="UP001139887">
    <property type="component" value="Unassembled WGS sequence"/>
</dbReference>
<dbReference type="AlphaFoldDB" id="A0A9W8LZA6"/>
<feature type="compositionally biased region" description="Polar residues" evidence="1">
    <location>
        <begin position="690"/>
        <end position="705"/>
    </location>
</feature>
<evidence type="ECO:0000256" key="1">
    <source>
        <dbReference type="SAM" id="MobiDB-lite"/>
    </source>
</evidence>
<feature type="compositionally biased region" description="Basic and acidic residues" evidence="1">
    <location>
        <begin position="719"/>
        <end position="730"/>
    </location>
</feature>
<keyword evidence="3" id="KW-1185">Reference proteome</keyword>
<reference evidence="2" key="1">
    <citation type="submission" date="2022-07" db="EMBL/GenBank/DDBJ databases">
        <title>Phylogenomic reconstructions and comparative analyses of Kickxellomycotina fungi.</title>
        <authorList>
            <person name="Reynolds N.K."/>
            <person name="Stajich J.E."/>
            <person name="Barry K."/>
            <person name="Grigoriev I.V."/>
            <person name="Crous P."/>
            <person name="Smith M.E."/>
        </authorList>
    </citation>
    <scope>NUCLEOTIDE SEQUENCE</scope>
    <source>
        <strain evidence="2">NRRL 1566</strain>
    </source>
</reference>
<organism evidence="2 3">
    <name type="scientific">Coemansia brasiliensis</name>
    <dbReference type="NCBI Taxonomy" id="2650707"/>
    <lineage>
        <taxon>Eukaryota</taxon>
        <taxon>Fungi</taxon>
        <taxon>Fungi incertae sedis</taxon>
        <taxon>Zoopagomycota</taxon>
        <taxon>Kickxellomycotina</taxon>
        <taxon>Kickxellomycetes</taxon>
        <taxon>Kickxellales</taxon>
        <taxon>Kickxellaceae</taxon>
        <taxon>Coemansia</taxon>
    </lineage>
</organism>
<dbReference type="OrthoDB" id="5580541at2759"/>
<name>A0A9W8LZA6_9FUNG</name>
<feature type="compositionally biased region" description="Polar residues" evidence="1">
    <location>
        <begin position="390"/>
        <end position="422"/>
    </location>
</feature>
<comment type="caution">
    <text evidence="2">The sequence shown here is derived from an EMBL/GenBank/DDBJ whole genome shotgun (WGS) entry which is preliminary data.</text>
</comment>
<feature type="region of interest" description="Disordered" evidence="1">
    <location>
        <begin position="499"/>
        <end position="520"/>
    </location>
</feature>
<feature type="region of interest" description="Disordered" evidence="1">
    <location>
        <begin position="390"/>
        <end position="462"/>
    </location>
</feature>
<dbReference type="EMBL" id="JANBUW010000340">
    <property type="protein sequence ID" value="KAJ2847307.1"/>
    <property type="molecule type" value="Genomic_DNA"/>
</dbReference>
<protein>
    <submittedName>
        <fullName evidence="2">Uncharacterized protein</fullName>
    </submittedName>
</protein>
<sequence length="748" mass="83648">MEGELASFGQVMFLESFLNQAIRHSIKILLLRVRLGRLQERWYIEKNKHTANSPDAEAACGSHWAHIADFADFDRVRTEFIELYAETQHLFSIVDKLNARIVNNEPKLELRIRSRYFELMRTCFWDILPTAEAESAETTRRKHTPAEALLHASDTPSTSLYNGMHEQSEQHWLWTLIRPRRPPVVVTHLFLSVSGLIAELHRDFFEKMYPLKTGATWYRLLASLFVQMALSAHKFGEYTIDQVLQAMDLVTPDNDDRSALHPLLWSPTQTADVPEFDRQWRQVRQLIKTLDKNPSNYAAVKALYEHSSPYAFCRSLCMYLESALEYMVLPTIDIYDIIHRSGNVPQGFFETPDQTTSLPVHPQLIRSSSEAAESNSNMLLLDPFSPQASTSLPRATSLSSAELGNDDNAQSPSERVAQSQAYHQMVMSAKKPPQRAGADSSPGSPTEKVLSQRARTHDIRTPLQTKQPLLAFDEEDLDVSDVEMSPSQHAAVKRQRYGDLPDLDPTVTPPRNHNRASGLSALDDDTMDIQNTVAAESPSALLSAKHDRRFKVNLQDMPAPPLRLTSDTTCASTASTRPSAFGANVTTPESRKNTAKYVADWAHGDIEGGGRPHRRRHEINAFGTPNASRSGALPLPPPQTLLSPKNIAAAQRHNIRLDSLIAERHSGVDEYAVSSGTKRPANTPDRASSGGHNSTQVTPEHQVGSTADIRARSASRYVIRKDHGDTEGGGRKRRKHQRSSNDVAYMDI</sequence>
<proteinExistence type="predicted"/>
<gene>
    <name evidence="2" type="ORF">IWW36_003922</name>
</gene>
<evidence type="ECO:0000313" key="2">
    <source>
        <dbReference type="EMBL" id="KAJ2847307.1"/>
    </source>
</evidence>